<reference evidence="2" key="1">
    <citation type="submission" date="2021-01" db="EMBL/GenBank/DDBJ databases">
        <authorList>
            <person name="Corre E."/>
            <person name="Pelletier E."/>
            <person name="Niang G."/>
            <person name="Scheremetjew M."/>
            <person name="Finn R."/>
            <person name="Kale V."/>
            <person name="Holt S."/>
            <person name="Cochrane G."/>
            <person name="Meng A."/>
            <person name="Brown T."/>
            <person name="Cohen L."/>
        </authorList>
    </citation>
    <scope>NUCLEOTIDE SEQUENCE</scope>
    <source>
        <strain evidence="2">CCMP127</strain>
    </source>
</reference>
<gene>
    <name evidence="2" type="ORF">ACOF00016_LOCUS3715</name>
</gene>
<dbReference type="EMBL" id="HBIM01004345">
    <property type="protein sequence ID" value="CAE0405735.1"/>
    <property type="molecule type" value="Transcribed_RNA"/>
</dbReference>
<keyword evidence="1" id="KW-0732">Signal</keyword>
<feature type="chain" id="PRO_5031221216" description="Sulfotransferase domain-containing protein" evidence="1">
    <location>
        <begin position="18"/>
        <end position="355"/>
    </location>
</feature>
<sequence>MAKNWVVFFALALGSVGVLLHAPVSDVYIPTKTLTMKTPHSTTTSSLGDQEHFKCAASLSNEISELPPVFIFMPAKAGGTAIKWFARKCHDNSDGRTDPQTIENFVNRQGKYINYLLDNLQVPKITASHLYSPIPLLNAVRHASQGSIFIYVYRKETDRLMSSIRQVANTLGTNDAETFRNNFKSPIESRKDDFGLDISITADNTRMIALNEDAFVTKVIEPRRAEIGFSVPSQLTCDVWNELQETGPDRFFFVHYSALDQVQDALASRYCPKVTSVRHNVAAKKSDRVMLRMLNQSLIELDDWIEAKKDHIEFALQMSGERVSGTGSGSCKHQTRVMQHELSRCDSGILQWLPR</sequence>
<dbReference type="AlphaFoldDB" id="A0A7S3L0R8"/>
<protein>
    <recommendedName>
        <fullName evidence="3">Sulfotransferase domain-containing protein</fullName>
    </recommendedName>
</protein>
<evidence type="ECO:0000313" key="2">
    <source>
        <dbReference type="EMBL" id="CAE0405735.1"/>
    </source>
</evidence>
<proteinExistence type="predicted"/>
<feature type="signal peptide" evidence="1">
    <location>
        <begin position="1"/>
        <end position="17"/>
    </location>
</feature>
<evidence type="ECO:0000256" key="1">
    <source>
        <dbReference type="SAM" id="SignalP"/>
    </source>
</evidence>
<accession>A0A7S3L0R8</accession>
<name>A0A7S3L0R8_9STRA</name>
<organism evidence="2">
    <name type="scientific">Amphora coffeiformis</name>
    <dbReference type="NCBI Taxonomy" id="265554"/>
    <lineage>
        <taxon>Eukaryota</taxon>
        <taxon>Sar</taxon>
        <taxon>Stramenopiles</taxon>
        <taxon>Ochrophyta</taxon>
        <taxon>Bacillariophyta</taxon>
        <taxon>Bacillariophyceae</taxon>
        <taxon>Bacillariophycidae</taxon>
        <taxon>Thalassiophysales</taxon>
        <taxon>Catenulaceae</taxon>
        <taxon>Amphora</taxon>
    </lineage>
</organism>
<evidence type="ECO:0008006" key="3">
    <source>
        <dbReference type="Google" id="ProtNLM"/>
    </source>
</evidence>